<gene>
    <name evidence="1" type="ordered locus">HBHAL_3884</name>
</gene>
<protein>
    <submittedName>
        <fullName evidence="1">Uncharacterized protein</fullName>
    </submittedName>
</protein>
<proteinExistence type="predicted"/>
<dbReference type="EMBL" id="HE717023">
    <property type="protein sequence ID" value="CCG46226.1"/>
    <property type="molecule type" value="Genomic_DNA"/>
</dbReference>
<evidence type="ECO:0000313" key="1">
    <source>
        <dbReference type="EMBL" id="CCG46226.1"/>
    </source>
</evidence>
<accession>I0JQ06</accession>
<organism evidence="1 2">
    <name type="scientific">Halobacillus halophilus (strain ATCC 35676 / DSM 2266 / JCM 20832 / KCTC 3685 / LMG 17431 / NBRC 102448 / NCIMB 2269)</name>
    <name type="common">Sporosarcina halophila</name>
    <dbReference type="NCBI Taxonomy" id="866895"/>
    <lineage>
        <taxon>Bacteria</taxon>
        <taxon>Bacillati</taxon>
        <taxon>Bacillota</taxon>
        <taxon>Bacilli</taxon>
        <taxon>Bacillales</taxon>
        <taxon>Bacillaceae</taxon>
        <taxon>Halobacillus</taxon>
    </lineage>
</organism>
<name>I0JQ06_HALH3</name>
<dbReference type="KEGG" id="hhd:HBHAL_3884"/>
<dbReference type="Proteomes" id="UP000007397">
    <property type="component" value="Chromosome"/>
</dbReference>
<dbReference type="AlphaFoldDB" id="I0JQ06"/>
<sequence>MIIGVGSYKVKIGLGYYMTKWRERYDTRTL</sequence>
<evidence type="ECO:0000313" key="2">
    <source>
        <dbReference type="Proteomes" id="UP000007397"/>
    </source>
</evidence>
<reference evidence="1 2" key="1">
    <citation type="journal article" date="2013" name="Environ. Microbiol.">
        <title>Chloride and organic osmolytes: a hybrid strategy to cope with elevated salinities by the moderately halophilic, chloride-dependent bacterium Halobacillus halophilus.</title>
        <authorList>
            <person name="Saum S.H."/>
            <person name="Pfeiffer F."/>
            <person name="Palm P."/>
            <person name="Rampp M."/>
            <person name="Schuster S.C."/>
            <person name="Muller V."/>
            <person name="Oesterhelt D."/>
        </authorList>
    </citation>
    <scope>NUCLEOTIDE SEQUENCE [LARGE SCALE GENOMIC DNA]</scope>
    <source>
        <strain evidence="2">ATCC 35676 / DSM 2266 / JCM 20832 / KCTC 3685 / LMG 17431 / NBRC 102448 / NCIMB 2269</strain>
    </source>
</reference>
<dbReference type="HOGENOM" id="CLU_3403866_0_0_9"/>
<keyword evidence="2" id="KW-1185">Reference proteome</keyword>